<dbReference type="CDD" id="cd00427">
    <property type="entry name" value="Ribosomal_L29_HIP"/>
    <property type="match status" value="1"/>
</dbReference>
<organism evidence="6 7">
    <name type="scientific">Neoasaia chiangmaiensis</name>
    <dbReference type="NCBI Taxonomy" id="320497"/>
    <lineage>
        <taxon>Bacteria</taxon>
        <taxon>Pseudomonadati</taxon>
        <taxon>Pseudomonadota</taxon>
        <taxon>Alphaproteobacteria</taxon>
        <taxon>Acetobacterales</taxon>
        <taxon>Acetobacteraceae</taxon>
        <taxon>Neoasaia</taxon>
    </lineage>
</organism>
<protein>
    <recommendedName>
        <fullName evidence="4 5">Large ribosomal subunit protein uL29</fullName>
    </recommendedName>
</protein>
<dbReference type="InterPro" id="IPR036049">
    <property type="entry name" value="Ribosomal_uL29_sf"/>
</dbReference>
<dbReference type="AlphaFoldDB" id="A0A1U9KP57"/>
<dbReference type="PANTHER" id="PTHR10916">
    <property type="entry name" value="60S RIBOSOMAL PROTEIN L35/50S RIBOSOMAL PROTEIN L29"/>
    <property type="match status" value="1"/>
</dbReference>
<reference evidence="6 7" key="1">
    <citation type="submission" date="2016-03" db="EMBL/GenBank/DDBJ databases">
        <title>Acetic acid bacteria sequencing.</title>
        <authorList>
            <person name="Brandt J."/>
            <person name="Jakob F."/>
            <person name="Vogel R.F."/>
        </authorList>
    </citation>
    <scope>NUCLEOTIDE SEQUENCE [LARGE SCALE GENOMIC DNA]</scope>
    <source>
        <strain evidence="6 7">NBRC 101099</strain>
    </source>
</reference>
<sequence>MADAYKVADLRAKSGDELQTLLHDLKREQLNLRFQAATGQLEGQGRIRVLRRAIARIKTVAHQSKTSAGAKTSAAKS</sequence>
<dbReference type="Pfam" id="PF00831">
    <property type="entry name" value="Ribosomal_L29"/>
    <property type="match status" value="1"/>
</dbReference>
<dbReference type="InterPro" id="IPR001854">
    <property type="entry name" value="Ribosomal_uL29"/>
</dbReference>
<dbReference type="PANTHER" id="PTHR10916:SF0">
    <property type="entry name" value="LARGE RIBOSOMAL SUBUNIT PROTEIN UL29C"/>
    <property type="match status" value="1"/>
</dbReference>
<evidence type="ECO:0000256" key="2">
    <source>
        <dbReference type="ARBA" id="ARBA00022980"/>
    </source>
</evidence>
<dbReference type="InterPro" id="IPR050063">
    <property type="entry name" value="Ribosomal_protein_uL29"/>
</dbReference>
<keyword evidence="3 5" id="KW-0687">Ribonucleoprotein</keyword>
<dbReference type="Proteomes" id="UP000188604">
    <property type="component" value="Chromosome"/>
</dbReference>
<dbReference type="RefSeq" id="WP_077806589.1">
    <property type="nucleotide sequence ID" value="NZ_BJXS01000002.1"/>
</dbReference>
<accession>A0A1U9KP57</accession>
<dbReference type="STRING" id="320497.A0U93_06250"/>
<proteinExistence type="inferred from homology"/>
<dbReference type="EMBL" id="CP014691">
    <property type="protein sequence ID" value="AQS87601.1"/>
    <property type="molecule type" value="Genomic_DNA"/>
</dbReference>
<evidence type="ECO:0000256" key="1">
    <source>
        <dbReference type="ARBA" id="ARBA00009254"/>
    </source>
</evidence>
<keyword evidence="7" id="KW-1185">Reference proteome</keyword>
<comment type="similarity">
    <text evidence="1 5">Belongs to the universal ribosomal protein uL29 family.</text>
</comment>
<dbReference type="GO" id="GO:0006412">
    <property type="term" value="P:translation"/>
    <property type="evidence" value="ECO:0007669"/>
    <property type="project" value="UniProtKB-UniRule"/>
</dbReference>
<dbReference type="NCBIfam" id="TIGR00012">
    <property type="entry name" value="L29"/>
    <property type="match status" value="1"/>
</dbReference>
<dbReference type="SUPFAM" id="SSF46561">
    <property type="entry name" value="Ribosomal protein L29 (L29p)"/>
    <property type="match status" value="1"/>
</dbReference>
<gene>
    <name evidence="5" type="primary">rpmC</name>
    <name evidence="6" type="ORF">A0U93_06250</name>
</gene>
<dbReference type="FunFam" id="1.10.287.310:FF:000001">
    <property type="entry name" value="50S ribosomal protein L29"/>
    <property type="match status" value="1"/>
</dbReference>
<dbReference type="KEGG" id="nch:A0U93_06250"/>
<dbReference type="HAMAP" id="MF_00374">
    <property type="entry name" value="Ribosomal_uL29"/>
    <property type="match status" value="1"/>
</dbReference>
<dbReference type="GO" id="GO:0022625">
    <property type="term" value="C:cytosolic large ribosomal subunit"/>
    <property type="evidence" value="ECO:0007669"/>
    <property type="project" value="TreeGrafter"/>
</dbReference>
<evidence type="ECO:0000256" key="3">
    <source>
        <dbReference type="ARBA" id="ARBA00023274"/>
    </source>
</evidence>
<evidence type="ECO:0000256" key="5">
    <source>
        <dbReference type="HAMAP-Rule" id="MF_00374"/>
    </source>
</evidence>
<dbReference type="OrthoDB" id="9815192at2"/>
<keyword evidence="2 5" id="KW-0689">Ribosomal protein</keyword>
<dbReference type="Gene3D" id="1.10.287.310">
    <property type="match status" value="1"/>
</dbReference>
<evidence type="ECO:0000256" key="4">
    <source>
        <dbReference type="ARBA" id="ARBA00035204"/>
    </source>
</evidence>
<evidence type="ECO:0000313" key="7">
    <source>
        <dbReference type="Proteomes" id="UP000188604"/>
    </source>
</evidence>
<name>A0A1U9KP57_9PROT</name>
<evidence type="ECO:0000313" key="6">
    <source>
        <dbReference type="EMBL" id="AQS87601.1"/>
    </source>
</evidence>
<dbReference type="GO" id="GO:0003735">
    <property type="term" value="F:structural constituent of ribosome"/>
    <property type="evidence" value="ECO:0007669"/>
    <property type="project" value="InterPro"/>
</dbReference>